<dbReference type="EMBL" id="CM047582">
    <property type="protein sequence ID" value="KAI9914472.1"/>
    <property type="molecule type" value="Genomic_DNA"/>
</dbReference>
<protein>
    <submittedName>
        <fullName evidence="1">Uncharacterized protein</fullName>
    </submittedName>
</protein>
<reference evidence="1 2" key="1">
    <citation type="journal article" date="2022" name="bioRxiv">
        <title>The genome of the oomycete Peronosclerospora sorghi, a cosmopolitan pathogen of maize and sorghum, is inflated with dispersed pseudogenes.</title>
        <authorList>
            <person name="Fletcher K."/>
            <person name="Martin F."/>
            <person name="Isakeit T."/>
            <person name="Cavanaugh K."/>
            <person name="Magill C."/>
            <person name="Michelmore R."/>
        </authorList>
    </citation>
    <scope>NUCLEOTIDE SEQUENCE [LARGE SCALE GENOMIC DNA]</scope>
    <source>
        <strain evidence="1">P6</strain>
    </source>
</reference>
<name>A0ACC0W7Q2_9STRA</name>
<sequence>MLLARFVALKGGNPTATLTNLGIGYLSELCHLPHTIAMELIMRYIVKESGVGGLYKGLGAYFLLCLQPAIQYRVFKRLKNAYLRKLKQDSYSLGAVNISVNMD</sequence>
<dbReference type="Proteomes" id="UP001163321">
    <property type="component" value="Chromosome 3"/>
</dbReference>
<proteinExistence type="predicted"/>
<organism evidence="1 2">
    <name type="scientific">Peronosclerospora sorghi</name>
    <dbReference type="NCBI Taxonomy" id="230839"/>
    <lineage>
        <taxon>Eukaryota</taxon>
        <taxon>Sar</taxon>
        <taxon>Stramenopiles</taxon>
        <taxon>Oomycota</taxon>
        <taxon>Peronosporomycetes</taxon>
        <taxon>Peronosporales</taxon>
        <taxon>Peronosporaceae</taxon>
        <taxon>Peronosclerospora</taxon>
    </lineage>
</organism>
<keyword evidence="2" id="KW-1185">Reference proteome</keyword>
<accession>A0ACC0W7Q2</accession>
<gene>
    <name evidence="1" type="ORF">PsorP6_007396</name>
</gene>
<evidence type="ECO:0000313" key="2">
    <source>
        <dbReference type="Proteomes" id="UP001163321"/>
    </source>
</evidence>
<evidence type="ECO:0000313" key="1">
    <source>
        <dbReference type="EMBL" id="KAI9914472.1"/>
    </source>
</evidence>
<comment type="caution">
    <text evidence="1">The sequence shown here is derived from an EMBL/GenBank/DDBJ whole genome shotgun (WGS) entry which is preliminary data.</text>
</comment>